<evidence type="ECO:0000256" key="7">
    <source>
        <dbReference type="ARBA" id="ARBA00022989"/>
    </source>
</evidence>
<comment type="similarity">
    <text evidence="2 10">Belongs to the binding-protein-dependent transport system permease family. CysTW subfamily.</text>
</comment>
<evidence type="ECO:0000256" key="1">
    <source>
        <dbReference type="ARBA" id="ARBA00004651"/>
    </source>
</evidence>
<evidence type="ECO:0000256" key="2">
    <source>
        <dbReference type="ARBA" id="ARBA00007069"/>
    </source>
</evidence>
<keyword evidence="7 9" id="KW-1133">Transmembrane helix</keyword>
<dbReference type="AlphaFoldDB" id="U4KNI2"/>
<dbReference type="PANTHER" id="PTHR30425">
    <property type="entry name" value="PHOSPHATE TRANSPORT SYSTEM PERMEASE PROTEIN PST"/>
    <property type="match status" value="1"/>
</dbReference>
<evidence type="ECO:0000256" key="5">
    <source>
        <dbReference type="ARBA" id="ARBA00022592"/>
    </source>
</evidence>
<protein>
    <recommendedName>
        <fullName evidence="10">Phosphate transport system permease protein</fullName>
    </recommendedName>
</protein>
<feature type="transmembrane region" description="Helical" evidence="9">
    <location>
        <begin position="226"/>
        <end position="247"/>
    </location>
</feature>
<name>U4KNI2_ALTPJ</name>
<dbReference type="STRING" id="1318466.BN85401680"/>
<comment type="function">
    <text evidence="10">Part of the binding-protein-dependent transport system for phosphate; probably responsible for the translocation of the substrate across the membrane.</text>
</comment>
<gene>
    <name evidence="12" type="primary">pstC</name>
    <name evidence="12" type="ORF">BN85401680</name>
</gene>
<feature type="transmembrane region" description="Helical" evidence="9">
    <location>
        <begin position="85"/>
        <end position="109"/>
    </location>
</feature>
<dbReference type="InterPro" id="IPR000515">
    <property type="entry name" value="MetI-like"/>
</dbReference>
<feature type="transmembrane region" description="Helical" evidence="9">
    <location>
        <begin position="20"/>
        <end position="43"/>
    </location>
</feature>
<evidence type="ECO:0000256" key="9">
    <source>
        <dbReference type="RuleBase" id="RU363032"/>
    </source>
</evidence>
<reference evidence="12 13" key="1">
    <citation type="journal article" date="2013" name="J. Mol. Microbiol. Biotechnol.">
        <title>Analysis of the Complete Genomes of Acholeplasma brassicae , A. palmae and A. laidlawii and Their Comparison to the Obligate Parasites from ' Candidatus Phytoplasma'.</title>
        <authorList>
            <person name="Kube M."/>
            <person name="Siewert C."/>
            <person name="Migdoll A.M."/>
            <person name="Duduk B."/>
            <person name="Holz S."/>
            <person name="Rabus R."/>
            <person name="Seemuller E."/>
            <person name="Mitrovic J."/>
            <person name="Muller I."/>
            <person name="Buttner C."/>
            <person name="Reinhardt R."/>
        </authorList>
    </citation>
    <scope>NUCLEOTIDE SEQUENCE [LARGE SCALE GENOMIC DNA]</scope>
    <source>
        <strain evidence="12 13">J233</strain>
    </source>
</reference>
<dbReference type="OrthoDB" id="9785113at2"/>
<accession>U4KNI2</accession>
<evidence type="ECO:0000256" key="3">
    <source>
        <dbReference type="ARBA" id="ARBA00022448"/>
    </source>
</evidence>
<dbReference type="InterPro" id="IPR011864">
    <property type="entry name" value="Phosphate_PstC"/>
</dbReference>
<evidence type="ECO:0000313" key="12">
    <source>
        <dbReference type="EMBL" id="CCV63745.1"/>
    </source>
</evidence>
<keyword evidence="8 9" id="KW-0472">Membrane</keyword>
<evidence type="ECO:0000256" key="8">
    <source>
        <dbReference type="ARBA" id="ARBA00023136"/>
    </source>
</evidence>
<keyword evidence="13" id="KW-1185">Reference proteome</keyword>
<proteinExistence type="inferred from homology"/>
<sequence length="315" mass="34101">MQEERLALFKKKKKITDIVVRSILLLATIISASIVILIVIQIASRGLRPFFAFYDFDGPTGLIKVKLNFFEFISGTQYIQPVYQIGFIIINTIFTVAIAVLLAIPIAVLTSLYIAKIAPKWASVLLTTVVEMLAAVPSIIYGMFGSGFIAKGVQSFARLFGREIGLNSLLTTILVLMIMVLPTITMMSTLAIKSVSKETEQGSLALGVTPTKTYFKVTIKAAKSGIFAGIILAIGRALGEATAVSLVSGNTGKGPNFDLFGPTRTLTSTILSGLKETSGFDYDVRFSIGLVLIVIILVSNIALNSVKKRMSRYEK</sequence>
<dbReference type="Proteomes" id="UP000032740">
    <property type="component" value="Chromosome"/>
</dbReference>
<keyword evidence="4 10" id="KW-1003">Cell membrane</keyword>
<organism evidence="12 13">
    <name type="scientific">Alteracholeplasma palmae (strain ATCC 49389 / J233)</name>
    <name type="common">Acholeplasma palmae</name>
    <dbReference type="NCBI Taxonomy" id="1318466"/>
    <lineage>
        <taxon>Bacteria</taxon>
        <taxon>Bacillati</taxon>
        <taxon>Mycoplasmatota</taxon>
        <taxon>Mollicutes</taxon>
        <taxon>Acholeplasmatales</taxon>
        <taxon>Acholeplasmataceae</taxon>
        <taxon>Acholeplasma</taxon>
    </lineage>
</organism>
<evidence type="ECO:0000256" key="6">
    <source>
        <dbReference type="ARBA" id="ARBA00022692"/>
    </source>
</evidence>
<evidence type="ECO:0000313" key="13">
    <source>
        <dbReference type="Proteomes" id="UP000032740"/>
    </source>
</evidence>
<comment type="subcellular location">
    <subcellularLocation>
        <location evidence="1 9">Cell membrane</location>
        <topology evidence="1 9">Multi-pass membrane protein</topology>
    </subcellularLocation>
</comment>
<dbReference type="Gene3D" id="1.10.3720.10">
    <property type="entry name" value="MetI-like"/>
    <property type="match status" value="1"/>
</dbReference>
<feature type="transmembrane region" description="Helical" evidence="9">
    <location>
        <begin position="164"/>
        <end position="184"/>
    </location>
</feature>
<evidence type="ECO:0000256" key="4">
    <source>
        <dbReference type="ARBA" id="ARBA00022475"/>
    </source>
</evidence>
<dbReference type="PANTHER" id="PTHR30425:SF1">
    <property type="entry name" value="PHOSPHATE TRANSPORT SYSTEM PERMEASE PROTEIN PSTC"/>
    <property type="match status" value="1"/>
</dbReference>
<feature type="domain" description="ABC transmembrane type-1" evidence="11">
    <location>
        <begin position="89"/>
        <end position="303"/>
    </location>
</feature>
<dbReference type="EMBL" id="FO681347">
    <property type="protein sequence ID" value="CCV63745.1"/>
    <property type="molecule type" value="Genomic_DNA"/>
</dbReference>
<dbReference type="PROSITE" id="PS50928">
    <property type="entry name" value="ABC_TM1"/>
    <property type="match status" value="1"/>
</dbReference>
<evidence type="ECO:0000256" key="10">
    <source>
        <dbReference type="RuleBase" id="RU363054"/>
    </source>
</evidence>
<dbReference type="GO" id="GO:0005315">
    <property type="term" value="F:phosphate transmembrane transporter activity"/>
    <property type="evidence" value="ECO:0007669"/>
    <property type="project" value="InterPro"/>
</dbReference>
<keyword evidence="5 10" id="KW-0592">Phosphate transport</keyword>
<dbReference type="HOGENOM" id="CLU_033621_1_0_14"/>
<evidence type="ECO:0000259" key="11">
    <source>
        <dbReference type="PROSITE" id="PS50928"/>
    </source>
</evidence>
<dbReference type="GO" id="GO:0005886">
    <property type="term" value="C:plasma membrane"/>
    <property type="evidence" value="ECO:0007669"/>
    <property type="project" value="UniProtKB-SubCell"/>
</dbReference>
<dbReference type="GO" id="GO:0006817">
    <property type="term" value="P:phosphate ion transport"/>
    <property type="evidence" value="ECO:0007669"/>
    <property type="project" value="UniProtKB-KW"/>
</dbReference>
<dbReference type="RefSeq" id="WP_026654860.1">
    <property type="nucleotide sequence ID" value="NC_022538.1"/>
</dbReference>
<dbReference type="Pfam" id="PF00528">
    <property type="entry name" value="BPD_transp_1"/>
    <property type="match status" value="1"/>
</dbReference>
<keyword evidence="3 9" id="KW-0813">Transport</keyword>
<dbReference type="NCBIfam" id="TIGR02138">
    <property type="entry name" value="phosphate_pstC"/>
    <property type="match status" value="1"/>
</dbReference>
<feature type="transmembrane region" description="Helical" evidence="9">
    <location>
        <begin position="121"/>
        <end position="144"/>
    </location>
</feature>
<dbReference type="CDD" id="cd06261">
    <property type="entry name" value="TM_PBP2"/>
    <property type="match status" value="1"/>
</dbReference>
<dbReference type="KEGG" id="apal:BN85401680"/>
<dbReference type="SUPFAM" id="SSF161098">
    <property type="entry name" value="MetI-like"/>
    <property type="match status" value="1"/>
</dbReference>
<keyword evidence="6 9" id="KW-0812">Transmembrane</keyword>
<dbReference type="InterPro" id="IPR035906">
    <property type="entry name" value="MetI-like_sf"/>
</dbReference>
<dbReference type="InterPro" id="IPR051124">
    <property type="entry name" value="Phosphate_Transport_Permease"/>
</dbReference>
<feature type="transmembrane region" description="Helical" evidence="9">
    <location>
        <begin position="284"/>
        <end position="303"/>
    </location>
</feature>